<evidence type="ECO:0000256" key="6">
    <source>
        <dbReference type="ARBA" id="ARBA00022989"/>
    </source>
</evidence>
<gene>
    <name evidence="9" type="ORF">SAMN05216378_3814</name>
</gene>
<feature type="transmembrane region" description="Helical" evidence="8">
    <location>
        <begin position="224"/>
        <end position="253"/>
    </location>
</feature>
<dbReference type="PANTHER" id="PTHR34975:SF2">
    <property type="entry name" value="SPORE GERMINATION PROTEIN A2"/>
    <property type="match status" value="1"/>
</dbReference>
<feature type="transmembrane region" description="Helical" evidence="8">
    <location>
        <begin position="151"/>
        <end position="172"/>
    </location>
</feature>
<dbReference type="InterPro" id="IPR004761">
    <property type="entry name" value="Spore_GerAB"/>
</dbReference>
<proteinExistence type="inferred from homology"/>
<accession>A0A1I2CTP9</accession>
<evidence type="ECO:0000313" key="10">
    <source>
        <dbReference type="Proteomes" id="UP000198855"/>
    </source>
</evidence>
<feature type="transmembrane region" description="Helical" evidence="8">
    <location>
        <begin position="123"/>
        <end position="139"/>
    </location>
</feature>
<evidence type="ECO:0000256" key="4">
    <source>
        <dbReference type="ARBA" id="ARBA00022544"/>
    </source>
</evidence>
<feature type="transmembrane region" description="Helical" evidence="8">
    <location>
        <begin position="20"/>
        <end position="40"/>
    </location>
</feature>
<feature type="transmembrane region" description="Helical" evidence="8">
    <location>
        <begin position="273"/>
        <end position="290"/>
    </location>
</feature>
<feature type="transmembrane region" description="Helical" evidence="8">
    <location>
        <begin position="89"/>
        <end position="111"/>
    </location>
</feature>
<keyword evidence="5 8" id="KW-0812">Transmembrane</keyword>
<evidence type="ECO:0000256" key="3">
    <source>
        <dbReference type="ARBA" id="ARBA00022448"/>
    </source>
</evidence>
<keyword evidence="7 8" id="KW-0472">Membrane</keyword>
<dbReference type="Proteomes" id="UP000198855">
    <property type="component" value="Unassembled WGS sequence"/>
</dbReference>
<feature type="transmembrane region" description="Helical" evidence="8">
    <location>
        <begin position="195"/>
        <end position="212"/>
    </location>
</feature>
<evidence type="ECO:0000313" key="9">
    <source>
        <dbReference type="EMBL" id="SFE71545.1"/>
    </source>
</evidence>
<sequence length="374" mass="41594">MRINSYGEKPLSSLEMSMTIASMLIGVGILTLPRAVATYTQSFDGWMSILLAGCIALIAGLLVSKVAIRAGNKTFLDYSVSLVGRPVTYLIAALQFSYFLGFCSFETRAIANISKQYLFDRTPVEYISLAFILVVVYGVSGSRSGLLRLNVLFLPSVLIMVVIVVSFGYRWFEFENLKPFFITPPLGIVQGMKEVIYSLLGFEIILYYIVFMERPEKAAKAVSYGIVVSVVIYLVIYHLVVGVFSNIGVMNIVYPTIELAKEIQFPGNFFERFESLFFVIWIMTVFNTAAMGFDLANECLSFLFKKLSKRYRLLIIAPIAYLICMAPGDMAEFATLGTMISYMAILSGILLPVSLLMFGGKKKKEEKGNDKSGG</sequence>
<evidence type="ECO:0000256" key="8">
    <source>
        <dbReference type="SAM" id="Phobius"/>
    </source>
</evidence>
<dbReference type="AlphaFoldDB" id="A0A1I2CTP9"/>
<protein>
    <submittedName>
        <fullName evidence="9">Spore germination protein</fullName>
    </submittedName>
</protein>
<dbReference type="STRING" id="1045775.SAMN05216378_3814"/>
<reference evidence="10" key="1">
    <citation type="submission" date="2016-10" db="EMBL/GenBank/DDBJ databases">
        <authorList>
            <person name="Varghese N."/>
            <person name="Submissions S."/>
        </authorList>
    </citation>
    <scope>NUCLEOTIDE SEQUENCE [LARGE SCALE GENOMIC DNA]</scope>
    <source>
        <strain evidence="10">CGMCC 1.10784</strain>
    </source>
</reference>
<dbReference type="NCBIfam" id="TIGR00912">
    <property type="entry name" value="2A0309"/>
    <property type="match status" value="1"/>
</dbReference>
<comment type="subcellular location">
    <subcellularLocation>
        <location evidence="1">Membrane</location>
        <topology evidence="1">Multi-pass membrane protein</topology>
    </subcellularLocation>
</comment>
<dbReference type="GO" id="GO:0016020">
    <property type="term" value="C:membrane"/>
    <property type="evidence" value="ECO:0007669"/>
    <property type="project" value="UniProtKB-SubCell"/>
</dbReference>
<dbReference type="Pfam" id="PF03845">
    <property type="entry name" value="Spore_permease"/>
    <property type="match status" value="1"/>
</dbReference>
<feature type="transmembrane region" description="Helical" evidence="8">
    <location>
        <begin position="46"/>
        <end position="68"/>
    </location>
</feature>
<evidence type="ECO:0000256" key="7">
    <source>
        <dbReference type="ARBA" id="ARBA00023136"/>
    </source>
</evidence>
<evidence type="ECO:0000256" key="1">
    <source>
        <dbReference type="ARBA" id="ARBA00004141"/>
    </source>
</evidence>
<organism evidence="9 10">
    <name type="scientific">Paenibacillus catalpae</name>
    <dbReference type="NCBI Taxonomy" id="1045775"/>
    <lineage>
        <taxon>Bacteria</taxon>
        <taxon>Bacillati</taxon>
        <taxon>Bacillota</taxon>
        <taxon>Bacilli</taxon>
        <taxon>Bacillales</taxon>
        <taxon>Paenibacillaceae</taxon>
        <taxon>Paenibacillus</taxon>
    </lineage>
</organism>
<dbReference type="Gene3D" id="1.20.1740.10">
    <property type="entry name" value="Amino acid/polyamine transporter I"/>
    <property type="match status" value="1"/>
</dbReference>
<feature type="transmembrane region" description="Helical" evidence="8">
    <location>
        <begin position="311"/>
        <end position="328"/>
    </location>
</feature>
<dbReference type="RefSeq" id="WP_091187976.1">
    <property type="nucleotide sequence ID" value="NZ_FOMT01000004.1"/>
</dbReference>
<keyword evidence="10" id="KW-1185">Reference proteome</keyword>
<comment type="similarity">
    <text evidence="2">Belongs to the amino acid-polyamine-organocation (APC) superfamily. Spore germination protein (SGP) (TC 2.A.3.9) family.</text>
</comment>
<keyword evidence="4" id="KW-0309">Germination</keyword>
<evidence type="ECO:0000256" key="5">
    <source>
        <dbReference type="ARBA" id="ARBA00022692"/>
    </source>
</evidence>
<dbReference type="OrthoDB" id="2716906at2"/>
<name>A0A1I2CTP9_9BACL</name>
<dbReference type="GO" id="GO:0009847">
    <property type="term" value="P:spore germination"/>
    <property type="evidence" value="ECO:0007669"/>
    <property type="project" value="InterPro"/>
</dbReference>
<evidence type="ECO:0000256" key="2">
    <source>
        <dbReference type="ARBA" id="ARBA00007998"/>
    </source>
</evidence>
<keyword evidence="6 8" id="KW-1133">Transmembrane helix</keyword>
<feature type="transmembrane region" description="Helical" evidence="8">
    <location>
        <begin position="340"/>
        <end position="358"/>
    </location>
</feature>
<dbReference type="PANTHER" id="PTHR34975">
    <property type="entry name" value="SPORE GERMINATION PROTEIN A2"/>
    <property type="match status" value="1"/>
</dbReference>
<keyword evidence="3" id="KW-0813">Transport</keyword>
<dbReference type="EMBL" id="FOMT01000004">
    <property type="protein sequence ID" value="SFE71545.1"/>
    <property type="molecule type" value="Genomic_DNA"/>
</dbReference>